<dbReference type="Proteomes" id="UP001642540">
    <property type="component" value="Unassembled WGS sequence"/>
</dbReference>
<name>A0ABP1RD51_9HEXA</name>
<feature type="region of interest" description="Disordered" evidence="1">
    <location>
        <begin position="564"/>
        <end position="667"/>
    </location>
</feature>
<feature type="region of interest" description="Disordered" evidence="1">
    <location>
        <begin position="300"/>
        <end position="322"/>
    </location>
</feature>
<gene>
    <name evidence="2" type="ORF">ODALV1_LOCUS21518</name>
</gene>
<feature type="compositionally biased region" description="Low complexity" evidence="1">
    <location>
        <begin position="142"/>
        <end position="171"/>
    </location>
</feature>
<feature type="compositionally biased region" description="Acidic residues" evidence="1">
    <location>
        <begin position="205"/>
        <end position="220"/>
    </location>
</feature>
<protein>
    <submittedName>
        <fullName evidence="2">Uncharacterized protein</fullName>
    </submittedName>
</protein>
<accession>A0ABP1RD51</accession>
<evidence type="ECO:0000313" key="3">
    <source>
        <dbReference type="Proteomes" id="UP001642540"/>
    </source>
</evidence>
<sequence length="685" mass="72215">MACLASEKSPLAQKRCSLPGPGGALGLYAAHQQRRLSERGLMIYKPNKPDIDLIRDFTNANPRKQSTPNITLYPGVPGPSCASGGSLKYAHGTFGSLTQLNRNLYSPASTSAGPSPSAYRRNSSLASFSSYASPSHGGGSSTDGAGSSGNNTNNTNGSSTSTSSAAAGGTARKVRIRIQKNPGATTEKYVELHSIGKKTTSSTSGDEDQEGDGGLDGDEMTEDERNLFLRSPLFDARRFSDSAVCRGPTPAITFSLTSDVGDGNSPNNPGVTTIRRASDSSGIVLSTGDLETLKCLTSSAQEISSTGTSDKTEGDVSPTNLGNRSKSFDATLSVRRGLGSSWFARRHLPISHKLPSAASNTANQPLPQLRTPILTITNENACQSELIEIPSPPTVTPVSSGGSPGEVTSTVTWDRNGYMLDAALLGSAIENHLKEGNRKRRATFSTLYQAPPSSVECKVTTRARSASACVIPINPKELQQQSSSGGRRESIGTDRVIPNFPLSEKGNRRSSLKSIVRFPWDSCKDPQSPETKSLLWSESPVEYTNSGSFIRTTVTDFGADCIDEEDEESRTPETTNTTSTTTTTTTSGGSNNGSATVFNTGLNNMSNREINTSSSSANGGNGKKGIRGFELPSSSKGKGAVERDAGSSHSHSAPASPKPNTKRGSENNMSICSAIRDFIIHSIRS</sequence>
<keyword evidence="3" id="KW-1185">Reference proteome</keyword>
<feature type="compositionally biased region" description="Polar residues" evidence="1">
    <location>
        <begin position="300"/>
        <end position="309"/>
    </location>
</feature>
<evidence type="ECO:0000313" key="2">
    <source>
        <dbReference type="EMBL" id="CAL8126706.1"/>
    </source>
</evidence>
<organism evidence="2 3">
    <name type="scientific">Orchesella dallaii</name>
    <dbReference type="NCBI Taxonomy" id="48710"/>
    <lineage>
        <taxon>Eukaryota</taxon>
        <taxon>Metazoa</taxon>
        <taxon>Ecdysozoa</taxon>
        <taxon>Arthropoda</taxon>
        <taxon>Hexapoda</taxon>
        <taxon>Collembola</taxon>
        <taxon>Entomobryomorpha</taxon>
        <taxon>Entomobryoidea</taxon>
        <taxon>Orchesellidae</taxon>
        <taxon>Orchesellinae</taxon>
        <taxon>Orchesella</taxon>
    </lineage>
</organism>
<dbReference type="EMBL" id="CAXLJM020000072">
    <property type="protein sequence ID" value="CAL8126706.1"/>
    <property type="molecule type" value="Genomic_DNA"/>
</dbReference>
<feature type="compositionally biased region" description="Low complexity" evidence="1">
    <location>
        <begin position="574"/>
        <end position="594"/>
    </location>
</feature>
<reference evidence="2 3" key="1">
    <citation type="submission" date="2024-08" db="EMBL/GenBank/DDBJ databases">
        <authorList>
            <person name="Cucini C."/>
            <person name="Frati F."/>
        </authorList>
    </citation>
    <scope>NUCLEOTIDE SEQUENCE [LARGE SCALE GENOMIC DNA]</scope>
</reference>
<feature type="compositionally biased region" description="Polar residues" evidence="1">
    <location>
        <begin position="595"/>
        <end position="612"/>
    </location>
</feature>
<feature type="region of interest" description="Disordered" evidence="1">
    <location>
        <begin position="128"/>
        <end position="220"/>
    </location>
</feature>
<evidence type="ECO:0000256" key="1">
    <source>
        <dbReference type="SAM" id="MobiDB-lite"/>
    </source>
</evidence>
<comment type="caution">
    <text evidence="2">The sequence shown here is derived from an EMBL/GenBank/DDBJ whole genome shotgun (WGS) entry which is preliminary data.</text>
</comment>
<proteinExistence type="predicted"/>
<feature type="region of interest" description="Disordered" evidence="1">
    <location>
        <begin position="477"/>
        <end position="508"/>
    </location>
</feature>